<dbReference type="RefSeq" id="WP_026390833.1">
    <property type="nucleotide sequence ID" value="NZ_LR215048.1"/>
</dbReference>
<dbReference type="GO" id="GO:0042254">
    <property type="term" value="P:ribosome biogenesis"/>
    <property type="evidence" value="ECO:0007669"/>
    <property type="project" value="UniProtKB-UniRule"/>
</dbReference>
<dbReference type="NCBIfam" id="NF008955">
    <property type="entry name" value="PRK12297.1"/>
    <property type="match status" value="1"/>
</dbReference>
<comment type="subunit">
    <text evidence="9">Monomer.</text>
</comment>
<evidence type="ECO:0000256" key="5">
    <source>
        <dbReference type="ARBA" id="ARBA00022741"/>
    </source>
</evidence>
<dbReference type="InterPro" id="IPR005225">
    <property type="entry name" value="Small_GTP-bd"/>
</dbReference>
<dbReference type="GO" id="GO:0005737">
    <property type="term" value="C:cytoplasm"/>
    <property type="evidence" value="ECO:0007669"/>
    <property type="project" value="UniProtKB-SubCell"/>
</dbReference>
<dbReference type="PANTHER" id="PTHR11702">
    <property type="entry name" value="DEVELOPMENTALLY REGULATED GTP-BINDING PROTEIN-RELATED"/>
    <property type="match status" value="1"/>
</dbReference>
<comment type="cofactor">
    <cofactor evidence="1 9">
        <name>Mg(2+)</name>
        <dbReference type="ChEBI" id="CHEBI:18420"/>
    </cofactor>
</comment>
<feature type="binding site" evidence="9">
    <location>
        <begin position="190"/>
        <end position="194"/>
    </location>
    <ligand>
        <name>GTP</name>
        <dbReference type="ChEBI" id="CHEBI:37565"/>
    </ligand>
</feature>
<evidence type="ECO:0000313" key="14">
    <source>
        <dbReference type="Proteomes" id="UP000289841"/>
    </source>
</evidence>
<dbReference type="InterPro" id="IPR015349">
    <property type="entry name" value="OCT_dom"/>
</dbReference>
<dbReference type="SUPFAM" id="SSF52540">
    <property type="entry name" value="P-loop containing nucleoside triphosphate hydrolases"/>
    <property type="match status" value="1"/>
</dbReference>
<keyword evidence="5 9" id="KW-0547">Nucleotide-binding</keyword>
<dbReference type="PANTHER" id="PTHR11702:SF31">
    <property type="entry name" value="MITOCHONDRIAL RIBOSOME-ASSOCIATED GTPASE 2"/>
    <property type="match status" value="1"/>
</dbReference>
<feature type="binding site" evidence="9">
    <location>
        <begin position="211"/>
        <end position="214"/>
    </location>
    <ligand>
        <name>GTP</name>
        <dbReference type="ChEBI" id="CHEBI:37565"/>
    </ligand>
</feature>
<evidence type="ECO:0000259" key="10">
    <source>
        <dbReference type="PROSITE" id="PS51710"/>
    </source>
</evidence>
<dbReference type="InterPro" id="IPR036726">
    <property type="entry name" value="GTP1_OBG_dom_sf"/>
</dbReference>
<reference evidence="13 14" key="1">
    <citation type="submission" date="2019-01" db="EMBL/GenBank/DDBJ databases">
        <authorList>
            <consortium name="Pathogen Informatics"/>
        </authorList>
    </citation>
    <scope>NUCLEOTIDE SEQUENCE [LARGE SCALE GENOMIC DNA]</scope>
    <source>
        <strain evidence="13 14">NCTC10138</strain>
    </source>
</reference>
<evidence type="ECO:0000256" key="6">
    <source>
        <dbReference type="ARBA" id="ARBA00022801"/>
    </source>
</evidence>
<dbReference type="GO" id="GO:0000287">
    <property type="term" value="F:magnesium ion binding"/>
    <property type="evidence" value="ECO:0007669"/>
    <property type="project" value="InterPro"/>
</dbReference>
<dbReference type="InterPro" id="IPR006073">
    <property type="entry name" value="GTP-bd"/>
</dbReference>
<dbReference type="CDD" id="cd01898">
    <property type="entry name" value="Obg"/>
    <property type="match status" value="1"/>
</dbReference>
<feature type="binding site" evidence="9">
    <location>
        <position position="192"/>
    </location>
    <ligand>
        <name>Mg(2+)</name>
        <dbReference type="ChEBI" id="CHEBI:18420"/>
    </ligand>
</feature>
<feature type="binding site" evidence="9">
    <location>
        <begin position="278"/>
        <end position="281"/>
    </location>
    <ligand>
        <name>GTP</name>
        <dbReference type="ChEBI" id="CHEBI:37565"/>
    </ligand>
</feature>
<name>A0A449BEA0_HAPAX</name>
<dbReference type="InterPro" id="IPR014100">
    <property type="entry name" value="GTP-bd_Obg/CgtA"/>
</dbReference>
<comment type="subcellular location">
    <subcellularLocation>
        <location evidence="9">Cytoplasm</location>
    </subcellularLocation>
</comment>
<evidence type="ECO:0000259" key="11">
    <source>
        <dbReference type="PROSITE" id="PS51881"/>
    </source>
</evidence>
<dbReference type="OrthoDB" id="9807318at2"/>
<evidence type="ECO:0000256" key="3">
    <source>
        <dbReference type="ARBA" id="ARBA00022490"/>
    </source>
</evidence>
<evidence type="ECO:0000256" key="4">
    <source>
        <dbReference type="ARBA" id="ARBA00022723"/>
    </source>
</evidence>
<dbReference type="EMBL" id="LR215048">
    <property type="protein sequence ID" value="VEU80752.1"/>
    <property type="molecule type" value="Genomic_DNA"/>
</dbReference>
<comment type="function">
    <text evidence="9">An essential GTPase which binds GTP, GDP and possibly (p)ppGpp with moderate affinity, with high nucleotide exchange rates and a fairly low GTP hydrolysis rate. Plays a role in control of the cell cycle, stress response, ribosome biogenesis and in those bacteria that undergo differentiation, in morphogenesis control.</text>
</comment>
<feature type="domain" description="Obg" evidence="12">
    <location>
        <begin position="1"/>
        <end position="158"/>
    </location>
</feature>
<dbReference type="InterPro" id="IPR027417">
    <property type="entry name" value="P-loop_NTPase"/>
</dbReference>
<dbReference type="PROSITE" id="PS00905">
    <property type="entry name" value="GTP1_OBG"/>
    <property type="match status" value="1"/>
</dbReference>
<organism evidence="13 14">
    <name type="scientific">Haploplasma axanthum</name>
    <name type="common">Acholeplasma axanthum</name>
    <dbReference type="NCBI Taxonomy" id="29552"/>
    <lineage>
        <taxon>Bacteria</taxon>
        <taxon>Bacillati</taxon>
        <taxon>Mycoplasmatota</taxon>
        <taxon>Mollicutes</taxon>
        <taxon>Acholeplasmatales</taxon>
        <taxon>Acholeplasmataceae</taxon>
        <taxon>Haploplasma</taxon>
    </lineage>
</organism>
<protein>
    <recommendedName>
        <fullName evidence="9">GTPase Obg</fullName>
        <ecNumber evidence="9">3.6.5.-</ecNumber>
    </recommendedName>
    <alternativeName>
        <fullName evidence="9">GTP-binding protein Obg</fullName>
    </alternativeName>
</protein>
<dbReference type="NCBIfam" id="NF008954">
    <property type="entry name" value="PRK12296.1"/>
    <property type="match status" value="1"/>
</dbReference>
<keyword evidence="6 9" id="KW-0378">Hydrolase</keyword>
<dbReference type="GO" id="GO:0005525">
    <property type="term" value="F:GTP binding"/>
    <property type="evidence" value="ECO:0007669"/>
    <property type="project" value="UniProtKB-UniRule"/>
</dbReference>
<dbReference type="Pfam" id="PF09269">
    <property type="entry name" value="DUF1967"/>
    <property type="match status" value="1"/>
</dbReference>
<dbReference type="PROSITE" id="PS51710">
    <property type="entry name" value="G_OBG"/>
    <property type="match status" value="1"/>
</dbReference>
<dbReference type="SUPFAM" id="SSF102741">
    <property type="entry name" value="Obg GTP-binding protein C-terminal domain"/>
    <property type="match status" value="1"/>
</dbReference>
<dbReference type="PRINTS" id="PR00326">
    <property type="entry name" value="GTP1OBG"/>
</dbReference>
<dbReference type="AlphaFoldDB" id="A0A449BEA0"/>
<dbReference type="KEGG" id="aaxa:NCTC10138_01134"/>
<evidence type="ECO:0000259" key="12">
    <source>
        <dbReference type="PROSITE" id="PS51883"/>
    </source>
</evidence>
<dbReference type="SUPFAM" id="SSF82051">
    <property type="entry name" value="Obg GTP-binding protein N-terminal domain"/>
    <property type="match status" value="1"/>
</dbReference>
<keyword evidence="3 9" id="KW-0963">Cytoplasm</keyword>
<dbReference type="Gene3D" id="3.40.50.300">
    <property type="entry name" value="P-loop containing nucleotide triphosphate hydrolases"/>
    <property type="match status" value="1"/>
</dbReference>
<dbReference type="Gene3D" id="2.70.210.12">
    <property type="entry name" value="GTP1/OBG domain"/>
    <property type="match status" value="1"/>
</dbReference>
<evidence type="ECO:0000256" key="1">
    <source>
        <dbReference type="ARBA" id="ARBA00001946"/>
    </source>
</evidence>
<evidence type="ECO:0000256" key="2">
    <source>
        <dbReference type="ARBA" id="ARBA00007699"/>
    </source>
</evidence>
<evidence type="ECO:0000256" key="8">
    <source>
        <dbReference type="ARBA" id="ARBA00023134"/>
    </source>
</evidence>
<feature type="binding site" evidence="9">
    <location>
        <begin position="304"/>
        <end position="306"/>
    </location>
    <ligand>
        <name>GTP</name>
        <dbReference type="ChEBI" id="CHEBI:37565"/>
    </ligand>
</feature>
<sequence>MFIDEVVVEVYGGRGGHGMTSFRREKYVEYGGPSGGNGGNGGNVIFVGDEGKLTLVDFRYQRHIKAQNGENGKSKGMHGANASSTYIKVPLGTIVYDTETGRKIGEITYNKQELIVAKGGRGGRGNMAFATNKNPAPRVSENGDKGETLKIKIDLKVLADVGLLGFPSVGKSTIISVVSNARPKIADYPFTTLAPNLGMVNYKNKDFVLADLPGLIENAADGLGLGIKFLKHIERCRIFLHVIDLTNEDPYLSFEIINNELKKYNEELLKRKQIVVLNKSDAVDQEKINDTLKKFSNYDTLLISAYTKEGINELLDRVIYELENIPPLIVDEDKTHEVYELETKDNDVDIYRENGMFYVIGSQVELFFNRTNFGEEESIKRFARQLRTLGVEDKLRQLGAKTGDTINVYGYEFDYLGD</sequence>
<dbReference type="InterPro" id="IPR006169">
    <property type="entry name" value="GTP1_OBG_dom"/>
</dbReference>
<feature type="binding site" evidence="9">
    <location>
        <position position="172"/>
    </location>
    <ligand>
        <name>Mg(2+)</name>
        <dbReference type="ChEBI" id="CHEBI:18420"/>
    </ligand>
</feature>
<dbReference type="Gene3D" id="3.30.300.350">
    <property type="entry name" value="GTP-binding protein OBG, C-terminal domain"/>
    <property type="match status" value="1"/>
</dbReference>
<comment type="similarity">
    <text evidence="2 9">Belongs to the TRAFAC class OBG-HflX-like GTPase superfamily. OBG GTPase family.</text>
</comment>
<dbReference type="NCBIfam" id="TIGR02729">
    <property type="entry name" value="Obg_CgtA"/>
    <property type="match status" value="1"/>
</dbReference>
<dbReference type="FunFam" id="2.70.210.12:FF:000001">
    <property type="entry name" value="GTPase Obg"/>
    <property type="match status" value="1"/>
</dbReference>
<keyword evidence="7 9" id="KW-0460">Magnesium</keyword>
<dbReference type="PROSITE" id="PS51881">
    <property type="entry name" value="OCT"/>
    <property type="match status" value="1"/>
</dbReference>
<dbReference type="InterPro" id="IPR036346">
    <property type="entry name" value="GTP-bd_prot_GTP1/OBG_C_sf"/>
</dbReference>
<gene>
    <name evidence="9 13" type="primary">obg</name>
    <name evidence="13" type="ORF">NCTC10138_01134</name>
</gene>
<dbReference type="InterPro" id="IPR045086">
    <property type="entry name" value="OBG_GTPase"/>
</dbReference>
<dbReference type="InterPro" id="IPR006074">
    <property type="entry name" value="GTP1-OBG_CS"/>
</dbReference>
<accession>A0A449BEA0</accession>
<keyword evidence="14" id="KW-1185">Reference proteome</keyword>
<evidence type="ECO:0000313" key="13">
    <source>
        <dbReference type="EMBL" id="VEU80752.1"/>
    </source>
</evidence>
<dbReference type="Proteomes" id="UP000289841">
    <property type="component" value="Chromosome"/>
</dbReference>
<dbReference type="InterPro" id="IPR031167">
    <property type="entry name" value="G_OBG"/>
</dbReference>
<keyword evidence="4 9" id="KW-0479">Metal-binding</keyword>
<dbReference type="PROSITE" id="PS51883">
    <property type="entry name" value="OBG"/>
    <property type="match status" value="1"/>
</dbReference>
<dbReference type="Pfam" id="PF01926">
    <property type="entry name" value="MMR_HSR1"/>
    <property type="match status" value="1"/>
</dbReference>
<feature type="binding site" evidence="9">
    <location>
        <begin position="165"/>
        <end position="172"/>
    </location>
    <ligand>
        <name>GTP</name>
        <dbReference type="ChEBI" id="CHEBI:37565"/>
    </ligand>
</feature>
<dbReference type="Pfam" id="PF01018">
    <property type="entry name" value="GTP1_OBG"/>
    <property type="match status" value="1"/>
</dbReference>
<dbReference type="NCBIfam" id="TIGR00231">
    <property type="entry name" value="small_GTP"/>
    <property type="match status" value="1"/>
</dbReference>
<proteinExistence type="inferred from homology"/>
<dbReference type="NCBIfam" id="NF008956">
    <property type="entry name" value="PRK12299.1"/>
    <property type="match status" value="1"/>
</dbReference>
<dbReference type="HAMAP" id="MF_01454">
    <property type="entry name" value="GTPase_Obg"/>
    <property type="match status" value="1"/>
</dbReference>
<feature type="domain" description="OCT" evidence="11">
    <location>
        <begin position="340"/>
        <end position="417"/>
    </location>
</feature>
<keyword evidence="8 9" id="KW-0342">GTP-binding</keyword>
<dbReference type="STRING" id="1278311.GCA_000428705_01390"/>
<dbReference type="NCBIfam" id="TIGR03595">
    <property type="entry name" value="Obg_CgtA_exten"/>
    <property type="match status" value="1"/>
</dbReference>
<evidence type="ECO:0000256" key="9">
    <source>
        <dbReference type="HAMAP-Rule" id="MF_01454"/>
    </source>
</evidence>
<evidence type="ECO:0000256" key="7">
    <source>
        <dbReference type="ARBA" id="ARBA00022842"/>
    </source>
</evidence>
<dbReference type="GO" id="GO:0003924">
    <property type="term" value="F:GTPase activity"/>
    <property type="evidence" value="ECO:0007669"/>
    <property type="project" value="UniProtKB-UniRule"/>
</dbReference>
<dbReference type="EC" id="3.6.5.-" evidence="9"/>
<feature type="domain" description="OBG-type G" evidence="10">
    <location>
        <begin position="159"/>
        <end position="323"/>
    </location>
</feature>